<proteinExistence type="predicted"/>
<protein>
    <submittedName>
        <fullName evidence="1">Uncharacterized protein</fullName>
    </submittedName>
</protein>
<organism evidence="1">
    <name type="scientific">marine metagenome</name>
    <dbReference type="NCBI Taxonomy" id="408172"/>
    <lineage>
        <taxon>unclassified sequences</taxon>
        <taxon>metagenomes</taxon>
        <taxon>ecological metagenomes</taxon>
    </lineage>
</organism>
<gene>
    <name evidence="1" type="ORF">METZ01_LOCUS170230</name>
</gene>
<evidence type="ECO:0000313" key="1">
    <source>
        <dbReference type="EMBL" id="SVB17376.1"/>
    </source>
</evidence>
<sequence>MMISRNNLLTVGIAVLMIAVSPDLYGQGWNYQNTKRGKLWTRIWNGAGIGLPTLSGVDLFKYDYPGHELTADQYDHTGVAMWAGWMTWAEVDGVGTPFRLCMAYDPNPAYISPIADATLVTNYNMADPSLLAEEIITGGAKIVEYDVDMTFKAMTWSYPKYDDIIIWEYTLTNSGTHEI</sequence>
<dbReference type="AlphaFoldDB" id="A0A382BU84"/>
<reference evidence="1" key="1">
    <citation type="submission" date="2018-05" db="EMBL/GenBank/DDBJ databases">
        <authorList>
            <person name="Lanie J.A."/>
            <person name="Ng W.-L."/>
            <person name="Kazmierczak K.M."/>
            <person name="Andrzejewski T.M."/>
            <person name="Davidsen T.M."/>
            <person name="Wayne K.J."/>
            <person name="Tettelin H."/>
            <person name="Glass J.I."/>
            <person name="Rusch D."/>
            <person name="Podicherti R."/>
            <person name="Tsui H.-C.T."/>
            <person name="Winkler M.E."/>
        </authorList>
    </citation>
    <scope>NUCLEOTIDE SEQUENCE</scope>
</reference>
<feature type="non-terminal residue" evidence="1">
    <location>
        <position position="179"/>
    </location>
</feature>
<name>A0A382BU84_9ZZZZ</name>
<accession>A0A382BU84</accession>
<dbReference type="EMBL" id="UINC01031397">
    <property type="protein sequence ID" value="SVB17376.1"/>
    <property type="molecule type" value="Genomic_DNA"/>
</dbReference>